<protein>
    <recommendedName>
        <fullName evidence="1">Stage II sporulation protein M</fullName>
    </recommendedName>
</protein>
<keyword evidence="1" id="KW-1003">Cell membrane</keyword>
<reference evidence="3 4" key="1">
    <citation type="submission" date="2016-08" db="EMBL/GenBank/DDBJ databases">
        <title>Genome of Bacillus solimangrovi GH2-4.</title>
        <authorList>
            <person name="Lim S."/>
            <person name="Kim B.-C."/>
        </authorList>
    </citation>
    <scope>NUCLEOTIDE SEQUENCE [LARGE SCALE GENOMIC DNA]</scope>
    <source>
        <strain evidence="3 4">GH2-4</strain>
    </source>
</reference>
<keyword evidence="1" id="KW-0749">Sporulation</keyword>
<name>A0A1E5LHP3_9BACI</name>
<keyword evidence="1 2" id="KW-0472">Membrane</keyword>
<evidence type="ECO:0000313" key="3">
    <source>
        <dbReference type="EMBL" id="OEH93600.1"/>
    </source>
</evidence>
<dbReference type="GO" id="GO:0030435">
    <property type="term" value="P:sporulation resulting in formation of a cellular spore"/>
    <property type="evidence" value="ECO:0007669"/>
    <property type="project" value="UniProtKB-KW"/>
</dbReference>
<dbReference type="PIRSF" id="PIRSF038973">
    <property type="entry name" value="SpoIIM"/>
    <property type="match status" value="1"/>
</dbReference>
<feature type="transmembrane region" description="Helical" evidence="2">
    <location>
        <begin position="20"/>
        <end position="43"/>
    </location>
</feature>
<gene>
    <name evidence="3" type="ORF">BFG57_01035</name>
</gene>
<dbReference type="Pfam" id="PF01944">
    <property type="entry name" value="SpoIIM"/>
    <property type="match status" value="1"/>
</dbReference>
<feature type="transmembrane region" description="Helical" evidence="2">
    <location>
        <begin position="82"/>
        <end position="105"/>
    </location>
</feature>
<evidence type="ECO:0000313" key="4">
    <source>
        <dbReference type="Proteomes" id="UP000095209"/>
    </source>
</evidence>
<dbReference type="OrthoDB" id="2065033at2"/>
<comment type="caution">
    <text evidence="3">The sequence shown here is derived from an EMBL/GenBank/DDBJ whole genome shotgun (WGS) entry which is preliminary data.</text>
</comment>
<dbReference type="GO" id="GO:0005886">
    <property type="term" value="C:plasma membrane"/>
    <property type="evidence" value="ECO:0007669"/>
    <property type="project" value="UniProtKB-SubCell"/>
</dbReference>
<evidence type="ECO:0000256" key="1">
    <source>
        <dbReference type="PIRNR" id="PIRNR038973"/>
    </source>
</evidence>
<dbReference type="Proteomes" id="UP000095209">
    <property type="component" value="Unassembled WGS sequence"/>
</dbReference>
<dbReference type="AlphaFoldDB" id="A0A1E5LHP3"/>
<keyword evidence="1 2" id="KW-0812">Transmembrane</keyword>
<dbReference type="InterPro" id="IPR002798">
    <property type="entry name" value="SpoIIM-like"/>
</dbReference>
<organism evidence="3 4">
    <name type="scientific">Bacillus solimangrovi</name>
    <dbReference type="NCBI Taxonomy" id="1305675"/>
    <lineage>
        <taxon>Bacteria</taxon>
        <taxon>Bacillati</taxon>
        <taxon>Bacillota</taxon>
        <taxon>Bacilli</taxon>
        <taxon>Bacillales</taxon>
        <taxon>Bacillaceae</taxon>
        <taxon>Bacillus</taxon>
    </lineage>
</organism>
<dbReference type="NCBIfam" id="TIGR02831">
    <property type="entry name" value="spo_II_M"/>
    <property type="match status" value="1"/>
</dbReference>
<dbReference type="EMBL" id="MJEH01000011">
    <property type="protein sequence ID" value="OEH93600.1"/>
    <property type="molecule type" value="Genomic_DNA"/>
</dbReference>
<comment type="subunit">
    <text evidence="1">Component of the MPD complex composed of SpoIIM, SpoIIP and SpoIID.</text>
</comment>
<keyword evidence="2" id="KW-1133">Transmembrane helix</keyword>
<proteinExistence type="predicted"/>
<keyword evidence="4" id="KW-1185">Reference proteome</keyword>
<feature type="transmembrane region" description="Helical" evidence="2">
    <location>
        <begin position="177"/>
        <end position="195"/>
    </location>
</feature>
<feature type="transmembrane region" description="Helical" evidence="2">
    <location>
        <begin position="139"/>
        <end position="156"/>
    </location>
</feature>
<feature type="transmembrane region" description="Helical" evidence="2">
    <location>
        <begin position="112"/>
        <end position="133"/>
    </location>
</feature>
<sequence>MKRTLRRNLSIYIREQSSIYLFTIILFLMGIIFGAIVVNSLSFDQKEDLYLYLSRFFGQLSNDVIADPNFMFRQSFVHYLKYIGSIWVLGLSIIGLPVILVLLFLKGLVTGFTVGFLVNQLGLSGFLLSIVSILPQNIILVPVFIITTSAAIHFSLKMIRQQFLNRTYEPILPHLSRYTLIVIGAFVLIAGVSLLEAYASPFLMKTVIKLISTPL</sequence>
<comment type="function">
    <text evidence="1">Required for complete septum migration and engulfment of the forespore compartment during sporulation. Required for stabilizing and recruiting of SpoIIP to the septal membrane.</text>
</comment>
<dbReference type="RefSeq" id="WP_069716503.1">
    <property type="nucleotide sequence ID" value="NZ_MJEH01000011.1"/>
</dbReference>
<accession>A0A1E5LHP3</accession>
<dbReference type="STRING" id="1305675.BFG57_01035"/>
<dbReference type="InterPro" id="IPR014196">
    <property type="entry name" value="SpoIIM"/>
</dbReference>
<comment type="subcellular location">
    <subcellularLocation>
        <location evidence="1">Cell membrane</location>
        <topology evidence="1">Multi-pass membrane protein</topology>
    </subcellularLocation>
    <text evidence="1">Localizes to the sporulation septum and to the second division site within the mother cell. Before the start of engulfment localizes to the septal midpoint, then spreads throughout the septum prior to becoming enriched at the leading edge of the engulfing membrane, where it remains until the completion of membrane migration. Some remain partially trapped at the septum during engulfment and upon completion of engulfment become dispersed in the outer forespore membrane. Localization of the MPD complex to the septal membrane is dependent on SpoIIB.</text>
</comment>
<evidence type="ECO:0000256" key="2">
    <source>
        <dbReference type="SAM" id="Phobius"/>
    </source>
</evidence>